<reference evidence="4" key="1">
    <citation type="journal article" date="2015" name="Nat. Genet.">
        <title>The pineapple genome and the evolution of CAM photosynthesis.</title>
        <authorList>
            <person name="Ming R."/>
            <person name="VanBuren R."/>
            <person name="Wai C.M."/>
            <person name="Tang H."/>
            <person name="Schatz M.C."/>
            <person name="Bowers J.E."/>
            <person name="Lyons E."/>
            <person name="Wang M.L."/>
            <person name="Chen J."/>
            <person name="Biggers E."/>
            <person name="Zhang J."/>
            <person name="Huang L."/>
            <person name="Zhang L."/>
            <person name="Miao W."/>
            <person name="Zhang J."/>
            <person name="Ye Z."/>
            <person name="Miao C."/>
            <person name="Lin Z."/>
            <person name="Wang H."/>
            <person name="Zhou H."/>
            <person name="Yim W.C."/>
            <person name="Priest H.D."/>
            <person name="Zheng C."/>
            <person name="Woodhouse M."/>
            <person name="Edger P.P."/>
            <person name="Guyot R."/>
            <person name="Guo H.B."/>
            <person name="Guo H."/>
            <person name="Zheng G."/>
            <person name="Singh R."/>
            <person name="Sharma A."/>
            <person name="Min X."/>
            <person name="Zheng Y."/>
            <person name="Lee H."/>
            <person name="Gurtowski J."/>
            <person name="Sedlazeck F.J."/>
            <person name="Harkess A."/>
            <person name="McKain M.R."/>
            <person name="Liao Z."/>
            <person name="Fang J."/>
            <person name="Liu J."/>
            <person name="Zhang X."/>
            <person name="Zhang Q."/>
            <person name="Hu W."/>
            <person name="Qin Y."/>
            <person name="Wang K."/>
            <person name="Chen L.Y."/>
            <person name="Shirley N."/>
            <person name="Lin Y.R."/>
            <person name="Liu L.Y."/>
            <person name="Hernandez A.G."/>
            <person name="Wright C.L."/>
            <person name="Bulone V."/>
            <person name="Tuskan G.A."/>
            <person name="Heath K."/>
            <person name="Zee F."/>
            <person name="Moore P.H."/>
            <person name="Sunkar R."/>
            <person name="Leebens-Mack J.H."/>
            <person name="Mockler T."/>
            <person name="Bennetzen J.L."/>
            <person name="Freeling M."/>
            <person name="Sankoff D."/>
            <person name="Paterson A.H."/>
            <person name="Zhu X."/>
            <person name="Yang X."/>
            <person name="Smith J.A."/>
            <person name="Cushman J.C."/>
            <person name="Paull R.E."/>
            <person name="Yu Q."/>
        </authorList>
    </citation>
    <scope>NUCLEOTIDE SEQUENCE [LARGE SCALE GENOMIC DNA]</scope>
    <source>
        <strain evidence="4">cv. F153</strain>
    </source>
</reference>
<dbReference type="PANTHER" id="PTHR31662:SF33">
    <property type="entry name" value="DNA-BINDING STOREKEEPER PROTEIN TRANSCRIPTIONAL REGULATOR-LIKE PROTEIN"/>
    <property type="match status" value="1"/>
</dbReference>
<dbReference type="PANTHER" id="PTHR31662">
    <property type="entry name" value="BNAANNG10740D PROTEIN-RELATED"/>
    <property type="match status" value="1"/>
</dbReference>
<protein>
    <submittedName>
        <fullName evidence="5">STOREKEEPER protein-like</fullName>
    </submittedName>
</protein>
<feature type="compositionally biased region" description="Low complexity" evidence="2">
    <location>
        <begin position="165"/>
        <end position="178"/>
    </location>
</feature>
<keyword evidence="4" id="KW-1185">Reference proteome</keyword>
<accession>A0A6P5H9A9</accession>
<dbReference type="AlphaFoldDB" id="A0A6P5H9A9"/>
<feature type="domain" description="Glabrous enhancer-binding protein-like DBD" evidence="3">
    <location>
        <begin position="68"/>
        <end position="164"/>
    </location>
</feature>
<dbReference type="InterPro" id="IPR007592">
    <property type="entry name" value="GEBP"/>
</dbReference>
<dbReference type="GeneID" id="109727722"/>
<evidence type="ECO:0000313" key="5">
    <source>
        <dbReference type="RefSeq" id="XP_020113495.1"/>
    </source>
</evidence>
<dbReference type="OrthoDB" id="661680at2759"/>
<dbReference type="Pfam" id="PF04504">
    <property type="entry name" value="GeBP-like_DBD"/>
    <property type="match status" value="1"/>
</dbReference>
<proteinExistence type="inferred from homology"/>
<feature type="compositionally biased region" description="Acidic residues" evidence="2">
    <location>
        <begin position="179"/>
        <end position="194"/>
    </location>
</feature>
<dbReference type="InterPro" id="IPR053932">
    <property type="entry name" value="GeBP-like_DBD"/>
</dbReference>
<dbReference type="GO" id="GO:0006355">
    <property type="term" value="P:regulation of DNA-templated transcription"/>
    <property type="evidence" value="ECO:0007669"/>
    <property type="project" value="InterPro"/>
</dbReference>
<feature type="compositionally biased region" description="Basic and acidic residues" evidence="2">
    <location>
        <begin position="141"/>
        <end position="160"/>
    </location>
</feature>
<evidence type="ECO:0000313" key="4">
    <source>
        <dbReference type="Proteomes" id="UP000515123"/>
    </source>
</evidence>
<dbReference type="GO" id="GO:0005634">
    <property type="term" value="C:nucleus"/>
    <property type="evidence" value="ECO:0007669"/>
    <property type="project" value="TreeGrafter"/>
</dbReference>
<sequence length="302" mass="33440">PEEDDEEPPPAQRPSRGVDPSIKPISSRPMDASPKPKKPSSSPSEPPSKKPKSSSSDAPPSEQKRQLFQRLWGPDDEIAVLRGLAEYRSKKGSLPSSSQDVDALRGHIRGALQLEVTNQQLSDKIRRLKKKFATNSARGRSGADPKFTKDHERAAFEMSKKIWGAASKSSPSANAAADADTDEEKSEESDDEAGSEQNAKEENNNNRTRLAAVASVANGKAEHERGKFPLPYLKEAVDELAKEHPCGAAFKRAFEFLDEPKAKGMEEKLKKLRMEEIKQHLRRMDLMKETVKMMLEALAKSD</sequence>
<feature type="region of interest" description="Disordered" evidence="2">
    <location>
        <begin position="1"/>
        <end position="73"/>
    </location>
</feature>
<organism evidence="4 5">
    <name type="scientific">Ananas comosus</name>
    <name type="common">Pineapple</name>
    <name type="synonym">Ananas ananas</name>
    <dbReference type="NCBI Taxonomy" id="4615"/>
    <lineage>
        <taxon>Eukaryota</taxon>
        <taxon>Viridiplantae</taxon>
        <taxon>Streptophyta</taxon>
        <taxon>Embryophyta</taxon>
        <taxon>Tracheophyta</taxon>
        <taxon>Spermatophyta</taxon>
        <taxon>Magnoliopsida</taxon>
        <taxon>Liliopsida</taxon>
        <taxon>Poales</taxon>
        <taxon>Bromeliaceae</taxon>
        <taxon>Bromelioideae</taxon>
        <taxon>Ananas</taxon>
    </lineage>
</organism>
<feature type="region of interest" description="Disordered" evidence="2">
    <location>
        <begin position="131"/>
        <end position="226"/>
    </location>
</feature>
<reference evidence="5" key="2">
    <citation type="submission" date="2025-08" db="UniProtKB">
        <authorList>
            <consortium name="RefSeq"/>
        </authorList>
    </citation>
    <scope>IDENTIFICATION</scope>
    <source>
        <tissue evidence="5">Leaf</tissue>
    </source>
</reference>
<name>A0A6P5H9A9_ANACO</name>
<comment type="similarity">
    <text evidence="1">Belongs to the GeBP family.</text>
</comment>
<feature type="non-terminal residue" evidence="5">
    <location>
        <position position="1"/>
    </location>
</feature>
<dbReference type="Proteomes" id="UP000515123">
    <property type="component" value="Linkage group 2"/>
</dbReference>
<evidence type="ECO:0000256" key="2">
    <source>
        <dbReference type="SAM" id="MobiDB-lite"/>
    </source>
</evidence>
<gene>
    <name evidence="5" type="primary">LOC109727722</name>
</gene>
<evidence type="ECO:0000259" key="3">
    <source>
        <dbReference type="Pfam" id="PF04504"/>
    </source>
</evidence>
<evidence type="ECO:0000256" key="1">
    <source>
        <dbReference type="ARBA" id="ARBA00010820"/>
    </source>
</evidence>
<dbReference type="RefSeq" id="XP_020113495.1">
    <property type="nucleotide sequence ID" value="XM_020257906.1"/>
</dbReference>